<evidence type="ECO:0000313" key="2">
    <source>
        <dbReference type="Proteomes" id="UP001597068"/>
    </source>
</evidence>
<dbReference type="RefSeq" id="WP_253648715.1">
    <property type="nucleotide sequence ID" value="NZ_BAAAMO010000006.1"/>
</dbReference>
<name>A0ABW3G8L2_9NOCA</name>
<gene>
    <name evidence="1" type="ORF">ACFQ04_14960</name>
</gene>
<comment type="caution">
    <text evidence="1">The sequence shown here is derived from an EMBL/GenBank/DDBJ whole genome shotgun (WGS) entry which is preliminary data.</text>
</comment>
<keyword evidence="2" id="KW-1185">Reference proteome</keyword>
<proteinExistence type="predicted"/>
<reference evidence="2" key="1">
    <citation type="journal article" date="2019" name="Int. J. Syst. Evol. Microbiol.">
        <title>The Global Catalogue of Microorganisms (GCM) 10K type strain sequencing project: providing services to taxonomists for standard genome sequencing and annotation.</title>
        <authorList>
            <consortium name="The Broad Institute Genomics Platform"/>
            <consortium name="The Broad Institute Genome Sequencing Center for Infectious Disease"/>
            <person name="Wu L."/>
            <person name="Ma J."/>
        </authorList>
    </citation>
    <scope>NUCLEOTIDE SEQUENCE [LARGE SCALE GENOMIC DNA]</scope>
    <source>
        <strain evidence="2">CCUG 50873</strain>
    </source>
</reference>
<accession>A0ABW3G8L2</accession>
<organism evidence="1 2">
    <name type="scientific">Williamsia deligens</name>
    <dbReference type="NCBI Taxonomy" id="321325"/>
    <lineage>
        <taxon>Bacteria</taxon>
        <taxon>Bacillati</taxon>
        <taxon>Actinomycetota</taxon>
        <taxon>Actinomycetes</taxon>
        <taxon>Mycobacteriales</taxon>
        <taxon>Nocardiaceae</taxon>
        <taxon>Williamsia</taxon>
    </lineage>
</organism>
<evidence type="ECO:0008006" key="3">
    <source>
        <dbReference type="Google" id="ProtNLM"/>
    </source>
</evidence>
<sequence length="61" mass="6559">MAEERAHIVGFEHAAEKADEAAGLASIAKTHLEEDRGHKLLAEAVETLSHANAELARAQQD</sequence>
<dbReference type="Proteomes" id="UP001597068">
    <property type="component" value="Unassembled WGS sequence"/>
</dbReference>
<evidence type="ECO:0000313" key="1">
    <source>
        <dbReference type="EMBL" id="MFD0927036.1"/>
    </source>
</evidence>
<dbReference type="EMBL" id="JBHTIL010000002">
    <property type="protein sequence ID" value="MFD0927036.1"/>
    <property type="molecule type" value="Genomic_DNA"/>
</dbReference>
<protein>
    <recommendedName>
        <fullName evidence="3">Ferritin-like metal-binding protein YciE</fullName>
    </recommendedName>
</protein>